<dbReference type="PROSITE" id="PS01162">
    <property type="entry name" value="QOR_ZETA_CRYSTAL"/>
    <property type="match status" value="1"/>
</dbReference>
<dbReference type="InterPro" id="IPR020843">
    <property type="entry name" value="ER"/>
</dbReference>
<dbReference type="AlphaFoldDB" id="A0A7W3QMR1"/>
<accession>A0A7W3QMR1</accession>
<sequence>MTTVPTMNAALVTAFGDPSVITYTRVPRPVPGPGRVLVRVAATSYNPSDVGLRSGALRGVLPVEPPFVLGTDVSGTVAATGPGVTAFAPGDRVVGRLDGGGAAAEYAVAAETELTAAPAAVPLAAAAALPVAGLTAWQALFEHAAAGPGDRVLVAGAGGGVGRFAVQLARHAGAHVIATASGRSAAAVRRLGAHEIVDYTRTPPAEAVGEPVDLALHLVPSAEAGAALAALVRPGGSLVSATGPVPVADPSVRAVHFVARNDTAQLAALVGLVDAGAVRVEAAARPLRELADVHRAGEAGEIAGKVVLTPVG</sequence>
<gene>
    <name evidence="2" type="ORF">HNR61_004456</name>
</gene>
<organism evidence="2 3">
    <name type="scientific">Actinomadura namibiensis</name>
    <dbReference type="NCBI Taxonomy" id="182080"/>
    <lineage>
        <taxon>Bacteria</taxon>
        <taxon>Bacillati</taxon>
        <taxon>Actinomycetota</taxon>
        <taxon>Actinomycetes</taxon>
        <taxon>Streptosporangiales</taxon>
        <taxon>Thermomonosporaceae</taxon>
        <taxon>Actinomadura</taxon>
    </lineage>
</organism>
<dbReference type="PANTHER" id="PTHR44013:SF1">
    <property type="entry name" value="ZINC-TYPE ALCOHOL DEHYDROGENASE-LIKE PROTEIN C16A3.02C"/>
    <property type="match status" value="1"/>
</dbReference>
<dbReference type="InterPro" id="IPR052733">
    <property type="entry name" value="Chloroplast_QOR"/>
</dbReference>
<evidence type="ECO:0000313" key="2">
    <source>
        <dbReference type="EMBL" id="MBA8952810.1"/>
    </source>
</evidence>
<dbReference type="SUPFAM" id="SSF50129">
    <property type="entry name" value="GroES-like"/>
    <property type="match status" value="1"/>
</dbReference>
<dbReference type="EMBL" id="JACJIA010000005">
    <property type="protein sequence ID" value="MBA8952810.1"/>
    <property type="molecule type" value="Genomic_DNA"/>
</dbReference>
<dbReference type="Pfam" id="PF13602">
    <property type="entry name" value="ADH_zinc_N_2"/>
    <property type="match status" value="1"/>
</dbReference>
<dbReference type="Pfam" id="PF08240">
    <property type="entry name" value="ADH_N"/>
    <property type="match status" value="1"/>
</dbReference>
<comment type="caution">
    <text evidence="2">The sequence shown here is derived from an EMBL/GenBank/DDBJ whole genome shotgun (WGS) entry which is preliminary data.</text>
</comment>
<dbReference type="CDD" id="cd05289">
    <property type="entry name" value="MDR_like_2"/>
    <property type="match status" value="1"/>
</dbReference>
<name>A0A7W3QMR1_ACTNM</name>
<dbReference type="PANTHER" id="PTHR44013">
    <property type="entry name" value="ZINC-TYPE ALCOHOL DEHYDROGENASE-LIKE PROTEIN C16A3.02C"/>
    <property type="match status" value="1"/>
</dbReference>
<evidence type="ECO:0000313" key="3">
    <source>
        <dbReference type="Proteomes" id="UP000572680"/>
    </source>
</evidence>
<dbReference type="Proteomes" id="UP000572680">
    <property type="component" value="Unassembled WGS sequence"/>
</dbReference>
<dbReference type="InterPro" id="IPR002364">
    <property type="entry name" value="Quin_OxRdtase/zeta-crystal_CS"/>
</dbReference>
<dbReference type="GO" id="GO:0016491">
    <property type="term" value="F:oxidoreductase activity"/>
    <property type="evidence" value="ECO:0007669"/>
    <property type="project" value="InterPro"/>
</dbReference>
<dbReference type="InterPro" id="IPR011032">
    <property type="entry name" value="GroES-like_sf"/>
</dbReference>
<dbReference type="GO" id="GO:0008270">
    <property type="term" value="F:zinc ion binding"/>
    <property type="evidence" value="ECO:0007669"/>
    <property type="project" value="InterPro"/>
</dbReference>
<dbReference type="SMART" id="SM00829">
    <property type="entry name" value="PKS_ER"/>
    <property type="match status" value="1"/>
</dbReference>
<proteinExistence type="predicted"/>
<dbReference type="InterPro" id="IPR013154">
    <property type="entry name" value="ADH-like_N"/>
</dbReference>
<evidence type="ECO:0000259" key="1">
    <source>
        <dbReference type="SMART" id="SM00829"/>
    </source>
</evidence>
<dbReference type="Gene3D" id="3.40.50.720">
    <property type="entry name" value="NAD(P)-binding Rossmann-like Domain"/>
    <property type="match status" value="1"/>
</dbReference>
<feature type="domain" description="Enoyl reductase (ER)" evidence="1">
    <location>
        <begin position="16"/>
        <end position="308"/>
    </location>
</feature>
<dbReference type="RefSeq" id="WP_220509603.1">
    <property type="nucleotide sequence ID" value="NZ_JACJIA010000005.1"/>
</dbReference>
<reference evidence="2 3" key="1">
    <citation type="submission" date="2020-08" db="EMBL/GenBank/DDBJ databases">
        <title>Genomic Encyclopedia of Type Strains, Phase IV (KMG-IV): sequencing the most valuable type-strain genomes for metagenomic binning, comparative biology and taxonomic classification.</title>
        <authorList>
            <person name="Goeker M."/>
        </authorList>
    </citation>
    <scope>NUCLEOTIDE SEQUENCE [LARGE SCALE GENOMIC DNA]</scope>
    <source>
        <strain evidence="2 3">DSM 44197</strain>
    </source>
</reference>
<keyword evidence="3" id="KW-1185">Reference proteome</keyword>
<dbReference type="Gene3D" id="3.90.180.10">
    <property type="entry name" value="Medium-chain alcohol dehydrogenases, catalytic domain"/>
    <property type="match status" value="1"/>
</dbReference>
<protein>
    <submittedName>
        <fullName evidence="2">NADPH:quinone reductase-like Zn-dependent oxidoreductase</fullName>
    </submittedName>
</protein>
<dbReference type="InterPro" id="IPR036291">
    <property type="entry name" value="NAD(P)-bd_dom_sf"/>
</dbReference>
<dbReference type="SUPFAM" id="SSF51735">
    <property type="entry name" value="NAD(P)-binding Rossmann-fold domains"/>
    <property type="match status" value="1"/>
</dbReference>